<dbReference type="InterPro" id="IPR050452">
    <property type="entry name" value="Metacaspase"/>
</dbReference>
<dbReference type="Gene3D" id="3.40.50.12660">
    <property type="match status" value="1"/>
</dbReference>
<reference evidence="5 6" key="1">
    <citation type="submission" date="2016-10" db="EMBL/GenBank/DDBJ databases">
        <authorList>
            <person name="Cai Z."/>
        </authorList>
    </citation>
    <scope>NUCLEOTIDE SEQUENCE [LARGE SCALE GENOMIC DNA]</scope>
</reference>
<feature type="transmembrane region" description="Helical" evidence="3">
    <location>
        <begin position="357"/>
        <end position="384"/>
    </location>
</feature>
<dbReference type="SUPFAM" id="SSF52129">
    <property type="entry name" value="Caspase-like"/>
    <property type="match status" value="1"/>
</dbReference>
<comment type="similarity">
    <text evidence="1">Belongs to the peptidase C14B family.</text>
</comment>
<dbReference type="Proteomes" id="UP000256970">
    <property type="component" value="Unassembled WGS sequence"/>
</dbReference>
<dbReference type="AlphaFoldDB" id="A0A383W573"/>
<keyword evidence="3" id="KW-0812">Transmembrane</keyword>
<accession>A0A383W573</accession>
<evidence type="ECO:0000256" key="1">
    <source>
        <dbReference type="ARBA" id="ARBA00009005"/>
    </source>
</evidence>
<organism evidence="5 6">
    <name type="scientific">Tetradesmus obliquus</name>
    <name type="common">Green alga</name>
    <name type="synonym">Acutodesmus obliquus</name>
    <dbReference type="NCBI Taxonomy" id="3088"/>
    <lineage>
        <taxon>Eukaryota</taxon>
        <taxon>Viridiplantae</taxon>
        <taxon>Chlorophyta</taxon>
        <taxon>core chlorophytes</taxon>
        <taxon>Chlorophyceae</taxon>
        <taxon>CS clade</taxon>
        <taxon>Sphaeropleales</taxon>
        <taxon>Scenedesmaceae</taxon>
        <taxon>Tetradesmus</taxon>
    </lineage>
</organism>
<dbReference type="InterPro" id="IPR029030">
    <property type="entry name" value="Caspase-like_dom_sf"/>
</dbReference>
<evidence type="ECO:0000256" key="2">
    <source>
        <dbReference type="SAM" id="MobiDB-lite"/>
    </source>
</evidence>
<dbReference type="EMBL" id="FNXT01001110">
    <property type="protein sequence ID" value="SZX72164.1"/>
    <property type="molecule type" value="Genomic_DNA"/>
</dbReference>
<dbReference type="PANTHER" id="PTHR48104">
    <property type="entry name" value="METACASPASE-4"/>
    <property type="match status" value="1"/>
</dbReference>
<feature type="compositionally biased region" description="Low complexity" evidence="2">
    <location>
        <begin position="30"/>
        <end position="50"/>
    </location>
</feature>
<gene>
    <name evidence="5" type="ORF">BQ4739_LOCUS12357</name>
</gene>
<dbReference type="InterPro" id="IPR011600">
    <property type="entry name" value="Pept_C14_caspase"/>
</dbReference>
<feature type="region of interest" description="Disordered" evidence="2">
    <location>
        <begin position="24"/>
        <end position="105"/>
    </location>
</feature>
<dbReference type="Pfam" id="PF00656">
    <property type="entry name" value="Peptidase_C14"/>
    <property type="match status" value="1"/>
</dbReference>
<protein>
    <recommendedName>
        <fullName evidence="4">Peptidase C14 caspase domain-containing protein</fullName>
    </recommendedName>
</protein>
<name>A0A383W573_TETOB</name>
<evidence type="ECO:0000313" key="6">
    <source>
        <dbReference type="Proteomes" id="UP000256970"/>
    </source>
</evidence>
<keyword evidence="3" id="KW-1133">Transmembrane helix</keyword>
<feature type="compositionally biased region" description="Pro residues" evidence="2">
    <location>
        <begin position="51"/>
        <end position="65"/>
    </location>
</feature>
<feature type="domain" description="Peptidase C14 caspase" evidence="4">
    <location>
        <begin position="107"/>
        <end position="345"/>
    </location>
</feature>
<proteinExistence type="inferred from homology"/>
<dbReference type="GO" id="GO:0004197">
    <property type="term" value="F:cysteine-type endopeptidase activity"/>
    <property type="evidence" value="ECO:0007669"/>
    <property type="project" value="InterPro"/>
</dbReference>
<sequence length="412" mass="44129">MGKLSKLLAKAEQLAKTELDKLMADQGGKQQQQQAYQAPVVYQQGAAAPQGPRPFSTPPPSPPPYGGMAAPPQAHRPNTPLPAHYQQQQPQYTAPTTYSPSPTGPGRRKALLIGCTYQGTRSQLRGPGNDVNCLRYLLTTKLGFPPSSIVVLRDDDVSKGREFLPCRDVIMRAIGWLVSDLRQGDSLFFSFSGHGSQLRDPTGEEEDGFDETILPTDHKQAGQIRDTELARAIVHRLPAGVVVHALFDSCHSGTMMDLPYETKWDRSGQPYWRRNNMRGTSGGTVIQLGACDDKATAADTAKLSATAYTGAATYTFIQAIEKYGPSQTYASLLAHMTEALAGLGKSSVQNASAGSSAVAAGLPLVMGAVLGPLGLVAGAQLAAFSSMGRMTEQKPVLCCDKPIDITRTRLMI</sequence>
<evidence type="ECO:0000256" key="3">
    <source>
        <dbReference type="SAM" id="Phobius"/>
    </source>
</evidence>
<evidence type="ECO:0000313" key="5">
    <source>
        <dbReference type="EMBL" id="SZX72164.1"/>
    </source>
</evidence>
<feature type="compositionally biased region" description="Low complexity" evidence="2">
    <location>
        <begin position="86"/>
        <end position="105"/>
    </location>
</feature>
<dbReference type="GO" id="GO:0006508">
    <property type="term" value="P:proteolysis"/>
    <property type="evidence" value="ECO:0007669"/>
    <property type="project" value="InterPro"/>
</dbReference>
<evidence type="ECO:0000259" key="4">
    <source>
        <dbReference type="Pfam" id="PF00656"/>
    </source>
</evidence>
<dbReference type="PANTHER" id="PTHR48104:SF30">
    <property type="entry name" value="METACASPASE-1"/>
    <property type="match status" value="1"/>
</dbReference>
<keyword evidence="6" id="KW-1185">Reference proteome</keyword>
<keyword evidence="3" id="KW-0472">Membrane</keyword>
<dbReference type="GO" id="GO:0005737">
    <property type="term" value="C:cytoplasm"/>
    <property type="evidence" value="ECO:0007669"/>
    <property type="project" value="TreeGrafter"/>
</dbReference>